<dbReference type="Pfam" id="PF01936">
    <property type="entry name" value="NYN"/>
    <property type="match status" value="1"/>
</dbReference>
<organism evidence="2">
    <name type="scientific">hydrothermal vent metagenome</name>
    <dbReference type="NCBI Taxonomy" id="652676"/>
    <lineage>
        <taxon>unclassified sequences</taxon>
        <taxon>metagenomes</taxon>
        <taxon>ecological metagenomes</taxon>
    </lineage>
</organism>
<proteinExistence type="predicted"/>
<protein>
    <recommendedName>
        <fullName evidence="1">NYN domain-containing protein</fullName>
    </recommendedName>
</protein>
<dbReference type="Gene3D" id="3.40.50.1010">
    <property type="entry name" value="5'-nuclease"/>
    <property type="match status" value="1"/>
</dbReference>
<dbReference type="EMBL" id="UOFI01000130">
    <property type="protein sequence ID" value="VAW68459.1"/>
    <property type="molecule type" value="Genomic_DNA"/>
</dbReference>
<sequence>MKKIAIFVDVQNIYYTTRQFYGRQFNYRKLWKKISAEGDIVAATAYAIHKGDDKQLKFQDALKHIGFNVKLKPYIQRSDGTAKGDWDVGITIDIMESAASVDKIILLSGDGDFDMLLDKVRTKFKTRTEVYSVTTLTANSLIKSTDRHQPINEDLLL</sequence>
<evidence type="ECO:0000313" key="2">
    <source>
        <dbReference type="EMBL" id="VAW68459.1"/>
    </source>
</evidence>
<name>A0A3B0Y2U4_9ZZZZ</name>
<dbReference type="InterPro" id="IPR047140">
    <property type="entry name" value="LabA"/>
</dbReference>
<feature type="domain" description="NYN" evidence="1">
    <location>
        <begin position="3"/>
        <end position="150"/>
    </location>
</feature>
<dbReference type="CDD" id="cd10911">
    <property type="entry name" value="PIN_LabA"/>
    <property type="match status" value="1"/>
</dbReference>
<dbReference type="PANTHER" id="PTHR35458">
    <property type="entry name" value="SLR0755 PROTEIN"/>
    <property type="match status" value="1"/>
</dbReference>
<gene>
    <name evidence="2" type="ORF">MNBD_GAMMA09-1250</name>
</gene>
<evidence type="ECO:0000259" key="1">
    <source>
        <dbReference type="Pfam" id="PF01936"/>
    </source>
</evidence>
<dbReference type="AlphaFoldDB" id="A0A3B0Y2U4"/>
<dbReference type="PANTHER" id="PTHR35458:SF8">
    <property type="entry name" value="SLR0650 PROTEIN"/>
    <property type="match status" value="1"/>
</dbReference>
<reference evidence="2" key="1">
    <citation type="submission" date="2018-06" db="EMBL/GenBank/DDBJ databases">
        <authorList>
            <person name="Zhirakovskaya E."/>
        </authorList>
    </citation>
    <scope>NUCLEOTIDE SEQUENCE</scope>
</reference>
<accession>A0A3B0Y2U4</accession>
<dbReference type="GO" id="GO:0004540">
    <property type="term" value="F:RNA nuclease activity"/>
    <property type="evidence" value="ECO:0007669"/>
    <property type="project" value="InterPro"/>
</dbReference>
<dbReference type="InterPro" id="IPR021139">
    <property type="entry name" value="NYN"/>
</dbReference>